<sequence length="93" mass="10723">MINDVDIERPRTVESSTSPTRWVRNWSPTVDPTNYEVAYDIDLDLQYHIQHCPCTCNHLGYGNYLDYQVCFNQILLGYMKSAGVQKCDDCGNI</sequence>
<proteinExistence type="predicted"/>
<evidence type="ECO:0000313" key="1">
    <source>
        <dbReference type="EMBL" id="KAK7590332.1"/>
    </source>
</evidence>
<accession>A0AAN9TFE1</accession>
<organism evidence="1 2">
    <name type="scientific">Parthenolecanium corni</name>
    <dbReference type="NCBI Taxonomy" id="536013"/>
    <lineage>
        <taxon>Eukaryota</taxon>
        <taxon>Metazoa</taxon>
        <taxon>Ecdysozoa</taxon>
        <taxon>Arthropoda</taxon>
        <taxon>Hexapoda</taxon>
        <taxon>Insecta</taxon>
        <taxon>Pterygota</taxon>
        <taxon>Neoptera</taxon>
        <taxon>Paraneoptera</taxon>
        <taxon>Hemiptera</taxon>
        <taxon>Sternorrhyncha</taxon>
        <taxon>Coccoidea</taxon>
        <taxon>Coccidae</taxon>
        <taxon>Parthenolecanium</taxon>
    </lineage>
</organism>
<reference evidence="1 2" key="1">
    <citation type="submission" date="2024-03" db="EMBL/GenBank/DDBJ databases">
        <title>Adaptation during the transition from Ophiocordyceps entomopathogen to insect associate is accompanied by gene loss and intensified selection.</title>
        <authorList>
            <person name="Ward C.M."/>
            <person name="Onetto C.A."/>
            <person name="Borneman A.R."/>
        </authorList>
    </citation>
    <scope>NUCLEOTIDE SEQUENCE [LARGE SCALE GENOMIC DNA]</scope>
    <source>
        <strain evidence="1">AWRI1</strain>
        <tissue evidence="1">Single Adult Female</tissue>
    </source>
</reference>
<dbReference type="Proteomes" id="UP001367676">
    <property type="component" value="Unassembled WGS sequence"/>
</dbReference>
<dbReference type="AlphaFoldDB" id="A0AAN9TFE1"/>
<dbReference type="EMBL" id="JBBCAQ010000022">
    <property type="protein sequence ID" value="KAK7590332.1"/>
    <property type="molecule type" value="Genomic_DNA"/>
</dbReference>
<keyword evidence="2" id="KW-1185">Reference proteome</keyword>
<name>A0AAN9TFE1_9HEMI</name>
<gene>
    <name evidence="1" type="ORF">V9T40_001945</name>
</gene>
<comment type="caution">
    <text evidence="1">The sequence shown here is derived from an EMBL/GenBank/DDBJ whole genome shotgun (WGS) entry which is preliminary data.</text>
</comment>
<protein>
    <submittedName>
        <fullName evidence="1">Uncharacterized protein</fullName>
    </submittedName>
</protein>
<evidence type="ECO:0000313" key="2">
    <source>
        <dbReference type="Proteomes" id="UP001367676"/>
    </source>
</evidence>